<dbReference type="OrthoDB" id="9767994at2"/>
<dbReference type="STRING" id="53501.SAMN04488043_11148"/>
<dbReference type="Gene3D" id="3.90.1170.50">
    <property type="entry name" value="Aldehyde oxidase/xanthine dehydrogenase, a/b hammerhead"/>
    <property type="match status" value="1"/>
</dbReference>
<dbReference type="PANTHER" id="PTHR47495:SF2">
    <property type="entry name" value="ALDEHYDE DEHYDROGENASE"/>
    <property type="match status" value="1"/>
</dbReference>
<dbReference type="RefSeq" id="WP_058261960.1">
    <property type="nucleotide sequence ID" value="NZ_CP051181.1"/>
</dbReference>
<dbReference type="InterPro" id="IPR046867">
    <property type="entry name" value="AldOxase/xan_DH_MoCoBD2"/>
</dbReference>
<dbReference type="InterPro" id="IPR006311">
    <property type="entry name" value="TAT_signal"/>
</dbReference>
<dbReference type="InterPro" id="IPR052516">
    <property type="entry name" value="N-heterocyclic_Hydroxylase"/>
</dbReference>
<evidence type="ECO:0000313" key="4">
    <source>
        <dbReference type="Proteomes" id="UP000051587"/>
    </source>
</evidence>
<evidence type="ECO:0000259" key="2">
    <source>
        <dbReference type="SMART" id="SM01008"/>
    </source>
</evidence>
<dbReference type="AlphaFoldDB" id="A0A0P1F8C0"/>
<dbReference type="InterPro" id="IPR012368">
    <property type="entry name" value="OxRdtase_Mopterin-bd_su_IorB"/>
</dbReference>
<accession>A0A0P1F8C0</accession>
<dbReference type="SUPFAM" id="SSF54665">
    <property type="entry name" value="CO dehydrogenase molybdoprotein N-domain-like"/>
    <property type="match status" value="1"/>
</dbReference>
<dbReference type="PROSITE" id="PS51318">
    <property type="entry name" value="TAT"/>
    <property type="match status" value="1"/>
</dbReference>
<dbReference type="Gene3D" id="3.30.365.10">
    <property type="entry name" value="Aldehyde oxidase/xanthine dehydrogenase, molybdopterin binding domain"/>
    <property type="match status" value="4"/>
</dbReference>
<dbReference type="PANTHER" id="PTHR47495">
    <property type="entry name" value="ALDEHYDE DEHYDROGENASE"/>
    <property type="match status" value="1"/>
</dbReference>
<dbReference type="SMART" id="SM01008">
    <property type="entry name" value="Ald_Xan_dh_C"/>
    <property type="match status" value="1"/>
</dbReference>
<dbReference type="PIRSF" id="PIRSF036389">
    <property type="entry name" value="IOR_B"/>
    <property type="match status" value="1"/>
</dbReference>
<dbReference type="Pfam" id="PF02738">
    <property type="entry name" value="MoCoBD_1"/>
    <property type="match status" value="1"/>
</dbReference>
<reference evidence="3 4" key="1">
    <citation type="submission" date="2015-09" db="EMBL/GenBank/DDBJ databases">
        <authorList>
            <consortium name="Swine Surveillance"/>
        </authorList>
    </citation>
    <scope>NUCLEOTIDE SEQUENCE [LARGE SCALE GENOMIC DNA]</scope>
    <source>
        <strain evidence="3 4">CECT 4357</strain>
    </source>
</reference>
<evidence type="ECO:0000313" key="3">
    <source>
        <dbReference type="EMBL" id="CUH64312.1"/>
    </source>
</evidence>
<feature type="domain" description="Aldehyde oxidase/xanthine dehydrogenase a/b hammerhead" evidence="2">
    <location>
        <begin position="240"/>
        <end position="318"/>
    </location>
</feature>
<feature type="transmembrane region" description="Helical" evidence="1">
    <location>
        <begin position="12"/>
        <end position="30"/>
    </location>
</feature>
<keyword evidence="1" id="KW-1133">Transmembrane helix</keyword>
<sequence>MSRAGKIARRTFLIGSTAIVGGVAFGVYRVKTPYANPLQDALADGAASFNPWVMIDADKITLIGPHADKGQGVASSQAALIAEEMDLDFGQFEISFGTPDKAYWNTAMAGEGVPFMSTNESFTAETMRDVMSGGIKLLGMQLTGGSSTIPDSFDKLRRAGAMARETLKLAAAQKSGVPVAQLKTAQGAVQLPDGTDLKYTELAAIAATLDPVRDAHLRDPGQWRLIGKPMHRLDMTAKVTGTQTYGIDLKIDGMVHAAVKMNPRQGGALAGYDAAAAQSMRGVQKVLPITGGVAVIADNTWRAFQAAQAIEFDWGPAPYPAEQDDHWTEIGNSFTKDRLDKTWRDDGDVETELAKGSVVAAEYRSPYVAHQPLEPLNAVVKVTDDAVDVWSGNQIPRQLQQIVAKITGHKAAQVRFHNQFIGGSFGHRLEFEFIKQATEIANQMRGTPVKLTYSREEDFAHDFPRHIAMARGTGTVADGKVVAMDLDIASPSVMSSQMGRAGLPVPGPDMQIVAGAWNNPYALAHLRVRGYRVPELAPVSSWRSVGAAGAGFFFDSFLDELIHRAGADPMEERIRLMGHDLSRRVLETVAEMSSWGGELAANKGRGVAFVESFGVPTAEVVEVTNTENGIRIDKVWVAAEVGRVVDPVNFENLVQGGVIFGLGHAMNSQITYADGMAEQSNYWDAEAMRMAQCPEIFVKGLENGPHVRGIGEPPVPPAAPALANAIFAATGQRLRALPFNQGIDFV</sequence>
<dbReference type="EMBL" id="CYSA01000015">
    <property type="protein sequence ID" value="CUH64312.1"/>
    <property type="molecule type" value="Genomic_DNA"/>
</dbReference>
<dbReference type="Proteomes" id="UP000051587">
    <property type="component" value="Unassembled WGS sequence"/>
</dbReference>
<dbReference type="SUPFAM" id="SSF56003">
    <property type="entry name" value="Molybdenum cofactor-binding domain"/>
    <property type="match status" value="2"/>
</dbReference>
<dbReference type="InterPro" id="IPR037165">
    <property type="entry name" value="AldOxase/xan_DH_Mopterin-bd_sf"/>
</dbReference>
<keyword evidence="1" id="KW-0812">Transmembrane</keyword>
<dbReference type="Pfam" id="PF20256">
    <property type="entry name" value="MoCoBD_2"/>
    <property type="match status" value="1"/>
</dbReference>
<protein>
    <submittedName>
        <fullName evidence="3">Isoquinoline 1-oxidoreductase subunit beta</fullName>
        <ecNumber evidence="3">1.3.99.16</ecNumber>
    </submittedName>
</protein>
<evidence type="ECO:0000256" key="1">
    <source>
        <dbReference type="SAM" id="Phobius"/>
    </source>
</evidence>
<name>A0A0P1F8C0_THAGE</name>
<dbReference type="EC" id="1.3.99.16" evidence="3"/>
<dbReference type="InterPro" id="IPR008274">
    <property type="entry name" value="AldOxase/xan_DH_MoCoBD1"/>
</dbReference>
<gene>
    <name evidence="3" type="primary">iorB</name>
    <name evidence="3" type="ORF">TG4357_01205</name>
</gene>
<dbReference type="GO" id="GO:0047121">
    <property type="term" value="F:isoquinoline 1-oxidoreductase activity"/>
    <property type="evidence" value="ECO:0007669"/>
    <property type="project" value="UniProtKB-EC"/>
</dbReference>
<keyword evidence="4" id="KW-1185">Reference proteome</keyword>
<dbReference type="InterPro" id="IPR036856">
    <property type="entry name" value="Ald_Oxase/Xan_DH_a/b_sf"/>
</dbReference>
<keyword evidence="1" id="KW-0472">Membrane</keyword>
<organism evidence="3 4">
    <name type="scientific">Thalassovita gelatinovora</name>
    <name type="common">Thalassobius gelatinovorus</name>
    <dbReference type="NCBI Taxonomy" id="53501"/>
    <lineage>
        <taxon>Bacteria</taxon>
        <taxon>Pseudomonadati</taxon>
        <taxon>Pseudomonadota</taxon>
        <taxon>Alphaproteobacteria</taxon>
        <taxon>Rhodobacterales</taxon>
        <taxon>Roseobacteraceae</taxon>
        <taxon>Thalassovita</taxon>
    </lineage>
</organism>
<proteinExistence type="predicted"/>
<dbReference type="InterPro" id="IPR000674">
    <property type="entry name" value="Ald_Oxase/Xan_DH_a/b"/>
</dbReference>
<keyword evidence="3" id="KW-0560">Oxidoreductase</keyword>